<feature type="transmembrane region" description="Helical" evidence="2">
    <location>
        <begin position="6"/>
        <end position="27"/>
    </location>
</feature>
<keyword evidence="2" id="KW-0812">Transmembrane</keyword>
<protein>
    <submittedName>
        <fullName evidence="4">DUF305 domain-containing protein</fullName>
    </submittedName>
</protein>
<evidence type="ECO:0000256" key="2">
    <source>
        <dbReference type="SAM" id="Phobius"/>
    </source>
</evidence>
<feature type="transmembrane region" description="Helical" evidence="2">
    <location>
        <begin position="65"/>
        <end position="84"/>
    </location>
</feature>
<evidence type="ECO:0000313" key="5">
    <source>
        <dbReference type="Proteomes" id="UP000253918"/>
    </source>
</evidence>
<keyword evidence="2" id="KW-1133">Transmembrane helix</keyword>
<feature type="domain" description="DUF305" evidence="3">
    <location>
        <begin position="92"/>
        <end position="152"/>
    </location>
</feature>
<name>A0A369VS35_9SPHN</name>
<dbReference type="EMBL" id="QQNB01000004">
    <property type="protein sequence ID" value="RDE04485.1"/>
    <property type="molecule type" value="Genomic_DNA"/>
</dbReference>
<dbReference type="InterPro" id="IPR012347">
    <property type="entry name" value="Ferritin-like"/>
</dbReference>
<evidence type="ECO:0000259" key="3">
    <source>
        <dbReference type="Pfam" id="PF03713"/>
    </source>
</evidence>
<sequence>MSYWRFAAMIATSTVVMFGLMYLNTYAISHVEFSQTRTWMAVVMGAVMAVIMIGFMWGMYPNRRANIGIVAGAALVFAGALWLVRSQETVGDVAYMKAMIPHHSIAIMTSERAHIRDPQVRRLADGIIDAQVREIAEMKRMIARLEAQPVPGDAPDLPSYRDLGAAPPPPETDADAGINTLAPIR</sequence>
<keyword evidence="2" id="KW-0472">Membrane</keyword>
<proteinExistence type="predicted"/>
<reference evidence="4 5" key="1">
    <citation type="submission" date="2018-07" db="EMBL/GenBank/DDBJ databases">
        <title>a novel species of Sphingomonas isolated from the rhizosphere soil of Araceae plant.</title>
        <authorList>
            <person name="Zhiyong W."/>
            <person name="Qinglan Z."/>
            <person name="Zhiwei F."/>
            <person name="Ding X."/>
            <person name="Gejiao W."/>
            <person name="Shixue Z."/>
        </authorList>
    </citation>
    <scope>NUCLEOTIDE SEQUENCE [LARGE SCALE GENOMIC DNA]</scope>
    <source>
        <strain evidence="4 5">WZY 27</strain>
    </source>
</reference>
<comment type="caution">
    <text evidence="4">The sequence shown here is derived from an EMBL/GenBank/DDBJ whole genome shotgun (WGS) entry which is preliminary data.</text>
</comment>
<dbReference type="Pfam" id="PF03713">
    <property type="entry name" value="DUF305"/>
    <property type="match status" value="1"/>
</dbReference>
<dbReference type="Gene3D" id="1.20.1260.10">
    <property type="match status" value="1"/>
</dbReference>
<feature type="region of interest" description="Disordered" evidence="1">
    <location>
        <begin position="149"/>
        <end position="185"/>
    </location>
</feature>
<accession>A0A369VS35</accession>
<dbReference type="AlphaFoldDB" id="A0A369VS35"/>
<keyword evidence="5" id="KW-1185">Reference proteome</keyword>
<gene>
    <name evidence="4" type="ORF">DVW87_15855</name>
</gene>
<evidence type="ECO:0000313" key="4">
    <source>
        <dbReference type="EMBL" id="RDE04485.1"/>
    </source>
</evidence>
<evidence type="ECO:0000256" key="1">
    <source>
        <dbReference type="SAM" id="MobiDB-lite"/>
    </source>
</evidence>
<dbReference type="OrthoDB" id="517560at2"/>
<organism evidence="4 5">
    <name type="scientific">Sphingomonas aracearum</name>
    <dbReference type="NCBI Taxonomy" id="2283317"/>
    <lineage>
        <taxon>Bacteria</taxon>
        <taxon>Pseudomonadati</taxon>
        <taxon>Pseudomonadota</taxon>
        <taxon>Alphaproteobacteria</taxon>
        <taxon>Sphingomonadales</taxon>
        <taxon>Sphingomonadaceae</taxon>
        <taxon>Sphingomonas</taxon>
    </lineage>
</organism>
<dbReference type="Proteomes" id="UP000253918">
    <property type="component" value="Unassembled WGS sequence"/>
</dbReference>
<feature type="transmembrane region" description="Helical" evidence="2">
    <location>
        <begin position="39"/>
        <end position="59"/>
    </location>
</feature>
<dbReference type="InterPro" id="IPR005183">
    <property type="entry name" value="DUF305_CopM-like"/>
</dbReference>